<evidence type="ECO:0000313" key="2">
    <source>
        <dbReference type="Proteomes" id="UP001054252"/>
    </source>
</evidence>
<dbReference type="AlphaFoldDB" id="A0AAV5JG08"/>
<keyword evidence="2" id="KW-1185">Reference proteome</keyword>
<dbReference type="EMBL" id="BPVZ01000031">
    <property type="protein sequence ID" value="GKV09851.1"/>
    <property type="molecule type" value="Genomic_DNA"/>
</dbReference>
<sequence length="53" mass="5984">MEASNNNGDGVKLCDGALHMIHDLGICLVGGKIMVRKSWEKNFDFMVNLREFE</sequence>
<comment type="caution">
    <text evidence="1">The sequence shown here is derived from an EMBL/GenBank/DDBJ whole genome shotgun (WGS) entry which is preliminary data.</text>
</comment>
<protein>
    <submittedName>
        <fullName evidence="1">Uncharacterized protein</fullName>
    </submittedName>
</protein>
<name>A0AAV5JG08_9ROSI</name>
<dbReference type="Proteomes" id="UP001054252">
    <property type="component" value="Unassembled WGS sequence"/>
</dbReference>
<reference evidence="1 2" key="1">
    <citation type="journal article" date="2021" name="Commun. Biol.">
        <title>The genome of Shorea leprosula (Dipterocarpaceae) highlights the ecological relevance of drought in aseasonal tropical rainforests.</title>
        <authorList>
            <person name="Ng K.K.S."/>
            <person name="Kobayashi M.J."/>
            <person name="Fawcett J.A."/>
            <person name="Hatakeyama M."/>
            <person name="Paape T."/>
            <person name="Ng C.H."/>
            <person name="Ang C.C."/>
            <person name="Tnah L.H."/>
            <person name="Lee C.T."/>
            <person name="Nishiyama T."/>
            <person name="Sese J."/>
            <person name="O'Brien M.J."/>
            <person name="Copetti D."/>
            <person name="Mohd Noor M.I."/>
            <person name="Ong R.C."/>
            <person name="Putra M."/>
            <person name="Sireger I.Z."/>
            <person name="Indrioko S."/>
            <person name="Kosugi Y."/>
            <person name="Izuno A."/>
            <person name="Isagi Y."/>
            <person name="Lee S.L."/>
            <person name="Shimizu K.K."/>
        </authorList>
    </citation>
    <scope>NUCLEOTIDE SEQUENCE [LARGE SCALE GENOMIC DNA]</scope>
    <source>
        <tissue evidence="1">Leaf</tissue>
    </source>
</reference>
<proteinExistence type="predicted"/>
<organism evidence="1 2">
    <name type="scientific">Rubroshorea leprosula</name>
    <dbReference type="NCBI Taxonomy" id="152421"/>
    <lineage>
        <taxon>Eukaryota</taxon>
        <taxon>Viridiplantae</taxon>
        <taxon>Streptophyta</taxon>
        <taxon>Embryophyta</taxon>
        <taxon>Tracheophyta</taxon>
        <taxon>Spermatophyta</taxon>
        <taxon>Magnoliopsida</taxon>
        <taxon>eudicotyledons</taxon>
        <taxon>Gunneridae</taxon>
        <taxon>Pentapetalae</taxon>
        <taxon>rosids</taxon>
        <taxon>malvids</taxon>
        <taxon>Malvales</taxon>
        <taxon>Dipterocarpaceae</taxon>
        <taxon>Rubroshorea</taxon>
    </lineage>
</organism>
<evidence type="ECO:0000313" key="1">
    <source>
        <dbReference type="EMBL" id="GKV09851.1"/>
    </source>
</evidence>
<gene>
    <name evidence="1" type="ORF">SLEP1_g21291</name>
</gene>
<accession>A0AAV5JG08</accession>